<evidence type="ECO:0000256" key="2">
    <source>
        <dbReference type="ARBA" id="ARBA00022448"/>
    </source>
</evidence>
<name>A0A5A9PKW7_9TELE</name>
<dbReference type="GO" id="GO:0089718">
    <property type="term" value="P:amino acid import across plasma membrane"/>
    <property type="evidence" value="ECO:0007669"/>
    <property type="project" value="TreeGrafter"/>
</dbReference>
<feature type="binding site" evidence="6">
    <location>
        <position position="396"/>
    </location>
    <ligand>
        <name>Na(+)</name>
        <dbReference type="ChEBI" id="CHEBI:29101"/>
        <label>1</label>
    </ligand>
</feature>
<dbReference type="AlphaFoldDB" id="A0A5A9PKW7"/>
<evidence type="ECO:0000256" key="6">
    <source>
        <dbReference type="PIRSR" id="PIRSR600175-1"/>
    </source>
</evidence>
<evidence type="ECO:0000256" key="9">
    <source>
        <dbReference type="SAM" id="Phobius"/>
    </source>
</evidence>
<dbReference type="PROSITE" id="PS50267">
    <property type="entry name" value="NA_NEUROTRAN_SYMP_3"/>
    <property type="match status" value="1"/>
</dbReference>
<dbReference type="SUPFAM" id="SSF161070">
    <property type="entry name" value="SNF-like"/>
    <property type="match status" value="1"/>
</dbReference>
<keyword evidence="7" id="KW-0769">Symport</keyword>
<gene>
    <name evidence="10" type="ORF">E1301_Tti022407</name>
</gene>
<reference evidence="10 11" key="1">
    <citation type="journal article" date="2019" name="Mol. Ecol. Resour.">
        <title>Chromosome-level genome assembly of Triplophysa tibetana, a fish adapted to the harsh high-altitude environment of the Tibetan Plateau.</title>
        <authorList>
            <person name="Yang X."/>
            <person name="Liu H."/>
            <person name="Ma Z."/>
            <person name="Zou Y."/>
            <person name="Zou M."/>
            <person name="Mao Y."/>
            <person name="Li X."/>
            <person name="Wang H."/>
            <person name="Chen T."/>
            <person name="Wang W."/>
            <person name="Yang R."/>
        </authorList>
    </citation>
    <scope>NUCLEOTIDE SEQUENCE [LARGE SCALE GENOMIC DNA]</scope>
    <source>
        <strain evidence="10">TTIB1903HZAU</strain>
        <tissue evidence="10">Muscle</tissue>
    </source>
</reference>
<evidence type="ECO:0000313" key="10">
    <source>
        <dbReference type="EMBL" id="KAA0722994.1"/>
    </source>
</evidence>
<dbReference type="PRINTS" id="PR00176">
    <property type="entry name" value="NANEUSMPORT"/>
</dbReference>
<dbReference type="PANTHER" id="PTHR11616:SF241">
    <property type="entry name" value="SODIUM- AND CHLORIDE-DEPENDENT GLYCINE TRANSPORTER 2"/>
    <property type="match status" value="1"/>
</dbReference>
<dbReference type="GO" id="GO:0005886">
    <property type="term" value="C:plasma membrane"/>
    <property type="evidence" value="ECO:0007669"/>
    <property type="project" value="TreeGrafter"/>
</dbReference>
<dbReference type="InterPro" id="IPR037272">
    <property type="entry name" value="SNS_sf"/>
</dbReference>
<dbReference type="PROSITE" id="PS00610">
    <property type="entry name" value="NA_NEUROTRAN_SYMP_1"/>
    <property type="match status" value="1"/>
</dbReference>
<accession>A0A5A9PKW7</accession>
<sequence length="533" mass="57355">MTRVQGCAGTQSTGRCSTRKNLIESVGAEWPRVTAQLWRLGSGRRLDPMNSRGVNPWLSTWRRMLEGGDVSGPRIERKLRAPAGTAGGKELINKAIVGYFDIFFDIRCGNNVSSSAVLFNREELLGIVIVDKNTKVPRALLITLDLSGLVEAAGGKSRLSSAACLLPIKPRVVQGLNDRKEMRRKIKEFFSNGKSKNQTAIVRELKTKVEKDFSEPGEMLKQPPNNNLPQTSGGTVGASTNKPENGNVVPPQSANERKTFCPSENKPCELDSSKAYGTFKNVTPGTTFASSAVRKDSVGRMDGSTTHGKATSDAMSNDQGAVRISAEHNNSASEWTSMSQTTILLGADGNTSVLPGTVTGDDDDDAGGDENKARGNWSNKLDFILSMVGYAVGLGNVWRFPYLAFQNGGGAFLIPYLIMLGLAGIPIFLMEVSLGQFASQGPVSVWKAIPALQGDIRWPLAACLFLAWLIVYASLAKGIKSSGKVVYFTATFPYVVLVILLIRGVTLPGAGSGILYFITPKWEKLNDAKVGVV</sequence>
<dbReference type="PANTHER" id="PTHR11616">
    <property type="entry name" value="SODIUM/CHLORIDE DEPENDENT TRANSPORTER"/>
    <property type="match status" value="1"/>
</dbReference>
<dbReference type="EMBL" id="SOYY01000003">
    <property type="protein sequence ID" value="KAA0722994.1"/>
    <property type="molecule type" value="Genomic_DNA"/>
</dbReference>
<organism evidence="10 11">
    <name type="scientific">Triplophysa tibetana</name>
    <dbReference type="NCBI Taxonomy" id="1572043"/>
    <lineage>
        <taxon>Eukaryota</taxon>
        <taxon>Metazoa</taxon>
        <taxon>Chordata</taxon>
        <taxon>Craniata</taxon>
        <taxon>Vertebrata</taxon>
        <taxon>Euteleostomi</taxon>
        <taxon>Actinopterygii</taxon>
        <taxon>Neopterygii</taxon>
        <taxon>Teleostei</taxon>
        <taxon>Ostariophysi</taxon>
        <taxon>Cypriniformes</taxon>
        <taxon>Nemacheilidae</taxon>
        <taxon>Triplophysa</taxon>
    </lineage>
</organism>
<comment type="similarity">
    <text evidence="7">Belongs to the sodium:neurotransmitter symporter (SNF) (TC 2.A.22) family.</text>
</comment>
<feature type="transmembrane region" description="Helical" evidence="9">
    <location>
        <begin position="381"/>
        <end position="401"/>
    </location>
</feature>
<feature type="region of interest" description="Disordered" evidence="8">
    <location>
        <begin position="214"/>
        <end position="260"/>
    </location>
</feature>
<protein>
    <recommendedName>
        <fullName evidence="7">Transporter</fullName>
    </recommendedName>
</protein>
<keyword evidence="5 9" id="KW-0472">Membrane</keyword>
<evidence type="ECO:0000256" key="1">
    <source>
        <dbReference type="ARBA" id="ARBA00004141"/>
    </source>
</evidence>
<feature type="binding site" evidence="6">
    <location>
        <position position="391"/>
    </location>
    <ligand>
        <name>Na(+)</name>
        <dbReference type="ChEBI" id="CHEBI:29101"/>
        <label>1</label>
    </ligand>
</feature>
<feature type="transmembrane region" description="Helical" evidence="9">
    <location>
        <begin position="456"/>
        <end position="475"/>
    </location>
</feature>
<evidence type="ECO:0000256" key="3">
    <source>
        <dbReference type="ARBA" id="ARBA00022692"/>
    </source>
</evidence>
<feature type="compositionally biased region" description="Polar residues" evidence="8">
    <location>
        <begin position="223"/>
        <end position="254"/>
    </location>
</feature>
<dbReference type="GO" id="GO:0005283">
    <property type="term" value="F:amino acid:sodium symporter activity"/>
    <property type="evidence" value="ECO:0007669"/>
    <property type="project" value="TreeGrafter"/>
</dbReference>
<dbReference type="Pfam" id="PF00209">
    <property type="entry name" value="SNF"/>
    <property type="match status" value="1"/>
</dbReference>
<keyword evidence="6" id="KW-0479">Metal-binding</keyword>
<keyword evidence="11" id="KW-1185">Reference proteome</keyword>
<evidence type="ECO:0000256" key="7">
    <source>
        <dbReference type="RuleBase" id="RU003732"/>
    </source>
</evidence>
<feature type="binding site" evidence="6">
    <location>
        <position position="392"/>
    </location>
    <ligand>
        <name>Na(+)</name>
        <dbReference type="ChEBI" id="CHEBI:29101"/>
        <label>1</label>
    </ligand>
</feature>
<feature type="transmembrane region" description="Helical" evidence="9">
    <location>
        <begin position="495"/>
        <end position="518"/>
    </location>
</feature>
<feature type="binding site" evidence="6">
    <location>
        <position position="389"/>
    </location>
    <ligand>
        <name>Na(+)</name>
        <dbReference type="ChEBI" id="CHEBI:29101"/>
        <label>1</label>
    </ligand>
</feature>
<evidence type="ECO:0000313" key="11">
    <source>
        <dbReference type="Proteomes" id="UP000324632"/>
    </source>
</evidence>
<evidence type="ECO:0000256" key="5">
    <source>
        <dbReference type="ARBA" id="ARBA00023136"/>
    </source>
</evidence>
<dbReference type="Proteomes" id="UP000324632">
    <property type="component" value="Chromosome 3"/>
</dbReference>
<dbReference type="InterPro" id="IPR000175">
    <property type="entry name" value="Na/ntran_symport"/>
</dbReference>
<keyword evidence="4 9" id="KW-1133">Transmembrane helix</keyword>
<comment type="subcellular location">
    <subcellularLocation>
        <location evidence="1">Membrane</location>
        <topology evidence="1">Multi-pass membrane protein</topology>
    </subcellularLocation>
</comment>
<keyword evidence="2 7" id="KW-0813">Transport</keyword>
<evidence type="ECO:0000256" key="4">
    <source>
        <dbReference type="ARBA" id="ARBA00022989"/>
    </source>
</evidence>
<keyword evidence="6" id="KW-0915">Sodium</keyword>
<feature type="transmembrane region" description="Helical" evidence="9">
    <location>
        <begin position="413"/>
        <end position="435"/>
    </location>
</feature>
<comment type="caution">
    <text evidence="10">The sequence shown here is derived from an EMBL/GenBank/DDBJ whole genome shotgun (WGS) entry which is preliminary data.</text>
</comment>
<proteinExistence type="inferred from homology"/>
<evidence type="ECO:0000256" key="8">
    <source>
        <dbReference type="SAM" id="MobiDB-lite"/>
    </source>
</evidence>
<keyword evidence="3 7" id="KW-0812">Transmembrane</keyword>
<dbReference type="GO" id="GO:0046872">
    <property type="term" value="F:metal ion binding"/>
    <property type="evidence" value="ECO:0007669"/>
    <property type="project" value="UniProtKB-KW"/>
</dbReference>